<evidence type="ECO:0000256" key="10">
    <source>
        <dbReference type="ARBA" id="ARBA00023158"/>
    </source>
</evidence>
<dbReference type="OrthoDB" id="2154311at2759"/>
<keyword evidence="5" id="KW-0808">Transferase</keyword>
<dbReference type="GO" id="GO:0030422">
    <property type="term" value="P:siRNA processing"/>
    <property type="evidence" value="ECO:0007669"/>
    <property type="project" value="TreeGrafter"/>
</dbReference>
<evidence type="ECO:0000256" key="8">
    <source>
        <dbReference type="ARBA" id="ARBA00022842"/>
    </source>
</evidence>
<proteinExistence type="inferred from homology"/>
<sequence>MNSLFCPPLYKQRHQFVVDFVKKYKPKKVVDLGCADCSLLRKLKFHRDIELLVGVDINSNVVRRKMYTLAPFSSEYLNPANQPLTVELYEGSATEKDPRTKGFDLVTCIELIEHLPLAEVERFSEVVFGYMSPAAVIVTTPNADFNPLLPGCYGFRHIDHKFEWTKAEFQNWALGVCRLYGYMVEFTGVGEAPCNEERIGFCSQIGVFHKDSSRGGTSVISENMEDSSAYRLLYEVVYPSLCDNNIFKRTLVSEVLYWAEHIKSKWLETSEYVEEEGAGPHMSDITKCPKDFQEMSLAEGEQEPYLQEGGAVCIPLSRVLSLPSVHTLCVSMQGLQEALLGDSRVQLTGDGLAVVLAIDEEKDKDEDADVNEEWEENGTPACAGSVKSAVYCMEDWDAEL</sequence>
<dbReference type="GO" id="GO:0034587">
    <property type="term" value="P:piRNA processing"/>
    <property type="evidence" value="ECO:0007669"/>
    <property type="project" value="TreeGrafter"/>
</dbReference>
<keyword evidence="15" id="KW-1185">Reference proteome</keyword>
<name>A0A8T3D4H2_9TELE</name>
<keyword evidence="4" id="KW-0489">Methyltransferase</keyword>
<dbReference type="PANTHER" id="PTHR21404">
    <property type="entry name" value="HEN1"/>
    <property type="match status" value="1"/>
</dbReference>
<comment type="catalytic activity">
    <reaction evidence="13">
        <text>small RNA 3'-end nucleotide + S-adenosyl-L-methionine = small RNA 3'-end 2'-O-methylnucleotide + S-adenosyl-L-homocysteine + H(+)</text>
        <dbReference type="Rhea" id="RHEA:37887"/>
        <dbReference type="Rhea" id="RHEA-COMP:10415"/>
        <dbReference type="Rhea" id="RHEA-COMP:10416"/>
        <dbReference type="ChEBI" id="CHEBI:15378"/>
        <dbReference type="ChEBI" id="CHEBI:57856"/>
        <dbReference type="ChEBI" id="CHEBI:59789"/>
        <dbReference type="ChEBI" id="CHEBI:74896"/>
        <dbReference type="ChEBI" id="CHEBI:74898"/>
        <dbReference type="EC" id="2.1.1.386"/>
    </reaction>
</comment>
<dbReference type="FunFam" id="3.40.50.150:FF:000124">
    <property type="entry name" value="HEN methyltransferase 1"/>
    <property type="match status" value="1"/>
</dbReference>
<dbReference type="GO" id="GO:0005737">
    <property type="term" value="C:cytoplasm"/>
    <property type="evidence" value="ECO:0007669"/>
    <property type="project" value="TreeGrafter"/>
</dbReference>
<dbReference type="InterPro" id="IPR029063">
    <property type="entry name" value="SAM-dependent_MTases_sf"/>
</dbReference>
<dbReference type="GO" id="GO:0005634">
    <property type="term" value="C:nucleus"/>
    <property type="evidence" value="ECO:0007669"/>
    <property type="project" value="TreeGrafter"/>
</dbReference>
<dbReference type="EC" id="2.1.1.386" evidence="12"/>
<comment type="caution">
    <text evidence="14">The sequence shown here is derived from an EMBL/GenBank/DDBJ whole genome shotgun (WGS) entry which is preliminary data.</text>
</comment>
<gene>
    <name evidence="14" type="ORF">AGOR_G00144360</name>
</gene>
<dbReference type="Proteomes" id="UP000829720">
    <property type="component" value="Unassembled WGS sequence"/>
</dbReference>
<evidence type="ECO:0000256" key="1">
    <source>
        <dbReference type="ARBA" id="ARBA00001946"/>
    </source>
</evidence>
<evidence type="ECO:0000313" key="15">
    <source>
        <dbReference type="Proteomes" id="UP000829720"/>
    </source>
</evidence>
<evidence type="ECO:0000256" key="11">
    <source>
        <dbReference type="ARBA" id="ARBA00029981"/>
    </source>
</evidence>
<dbReference type="AlphaFoldDB" id="A0A8T3D4H2"/>
<dbReference type="GO" id="GO:0001510">
    <property type="term" value="P:RNA methylation"/>
    <property type="evidence" value="ECO:0007669"/>
    <property type="project" value="InterPro"/>
</dbReference>
<keyword evidence="7" id="KW-0479">Metal-binding</keyword>
<accession>A0A8T3D4H2</accession>
<dbReference type="SUPFAM" id="SSF53335">
    <property type="entry name" value="S-adenosyl-L-methionine-dependent methyltransferases"/>
    <property type="match status" value="1"/>
</dbReference>
<comment type="cofactor">
    <cofactor evidence="1">
        <name>Mg(2+)</name>
        <dbReference type="ChEBI" id="CHEBI:18420"/>
    </cofactor>
</comment>
<dbReference type="GO" id="GO:0090486">
    <property type="term" value="F:small RNA 2'-O-methyltransferase activity"/>
    <property type="evidence" value="ECO:0007669"/>
    <property type="project" value="UniProtKB-EC"/>
</dbReference>
<dbReference type="PANTHER" id="PTHR21404:SF3">
    <property type="entry name" value="SMALL RNA 2'-O-METHYLTRANSFERASE"/>
    <property type="match status" value="1"/>
</dbReference>
<evidence type="ECO:0000256" key="6">
    <source>
        <dbReference type="ARBA" id="ARBA00022691"/>
    </source>
</evidence>
<evidence type="ECO:0000256" key="12">
    <source>
        <dbReference type="ARBA" id="ARBA00035025"/>
    </source>
</evidence>
<keyword evidence="9" id="KW-0694">RNA-binding</keyword>
<dbReference type="GO" id="GO:0046872">
    <property type="term" value="F:metal ion binding"/>
    <property type="evidence" value="ECO:0007669"/>
    <property type="project" value="UniProtKB-KW"/>
</dbReference>
<evidence type="ECO:0000256" key="7">
    <source>
        <dbReference type="ARBA" id="ARBA00022723"/>
    </source>
</evidence>
<keyword evidence="6" id="KW-0949">S-adenosyl-L-methionine</keyword>
<protein>
    <recommendedName>
        <fullName evidence="3">Small RNA 2'-O-methyltransferase</fullName>
        <ecNumber evidence="12">2.1.1.386</ecNumber>
    </recommendedName>
    <alternativeName>
        <fullName evidence="11">HEN1 methyltransferase homolog 1</fullName>
    </alternativeName>
</protein>
<reference evidence="14" key="1">
    <citation type="submission" date="2021-01" db="EMBL/GenBank/DDBJ databases">
        <authorList>
            <person name="Zahm M."/>
            <person name="Roques C."/>
            <person name="Cabau C."/>
            <person name="Klopp C."/>
            <person name="Donnadieu C."/>
            <person name="Jouanno E."/>
            <person name="Lampietro C."/>
            <person name="Louis A."/>
            <person name="Herpin A."/>
            <person name="Echchiki A."/>
            <person name="Berthelot C."/>
            <person name="Parey E."/>
            <person name="Roest-Crollius H."/>
            <person name="Braasch I."/>
            <person name="Postlethwait J."/>
            <person name="Bobe J."/>
            <person name="Montfort J."/>
            <person name="Bouchez O."/>
            <person name="Begum T."/>
            <person name="Mejri S."/>
            <person name="Adams A."/>
            <person name="Chen W.-J."/>
            <person name="Guiguen Y."/>
        </authorList>
    </citation>
    <scope>NUCLEOTIDE SEQUENCE</scope>
    <source>
        <tissue evidence="14">Blood</tissue>
    </source>
</reference>
<evidence type="ECO:0000256" key="4">
    <source>
        <dbReference type="ARBA" id="ARBA00022603"/>
    </source>
</evidence>
<evidence type="ECO:0000256" key="9">
    <source>
        <dbReference type="ARBA" id="ARBA00022884"/>
    </source>
</evidence>
<dbReference type="GO" id="GO:0003723">
    <property type="term" value="F:RNA binding"/>
    <property type="evidence" value="ECO:0007669"/>
    <property type="project" value="UniProtKB-KW"/>
</dbReference>
<dbReference type="Gene3D" id="3.40.50.150">
    <property type="entry name" value="Vaccinia Virus protein VP39"/>
    <property type="match status" value="1"/>
</dbReference>
<evidence type="ECO:0000313" key="14">
    <source>
        <dbReference type="EMBL" id="KAI1891491.1"/>
    </source>
</evidence>
<evidence type="ECO:0000256" key="13">
    <source>
        <dbReference type="ARBA" id="ARBA00048418"/>
    </source>
</evidence>
<evidence type="ECO:0000256" key="2">
    <source>
        <dbReference type="ARBA" id="ARBA00009026"/>
    </source>
</evidence>
<dbReference type="InterPro" id="IPR026610">
    <property type="entry name" value="Hen1"/>
</dbReference>
<evidence type="ECO:0000256" key="5">
    <source>
        <dbReference type="ARBA" id="ARBA00022679"/>
    </source>
</evidence>
<keyword evidence="10" id="KW-0943">RNA-mediated gene silencing</keyword>
<keyword evidence="8" id="KW-0460">Magnesium</keyword>
<comment type="similarity">
    <text evidence="2">Belongs to the methyltransferase superfamily. HEN1 family.</text>
</comment>
<evidence type="ECO:0000256" key="3">
    <source>
        <dbReference type="ARBA" id="ARBA00021330"/>
    </source>
</evidence>
<organism evidence="14 15">
    <name type="scientific">Albula goreensis</name>
    <dbReference type="NCBI Taxonomy" id="1534307"/>
    <lineage>
        <taxon>Eukaryota</taxon>
        <taxon>Metazoa</taxon>
        <taxon>Chordata</taxon>
        <taxon>Craniata</taxon>
        <taxon>Vertebrata</taxon>
        <taxon>Euteleostomi</taxon>
        <taxon>Actinopterygii</taxon>
        <taxon>Neopterygii</taxon>
        <taxon>Teleostei</taxon>
        <taxon>Albuliformes</taxon>
        <taxon>Albulidae</taxon>
        <taxon>Albula</taxon>
    </lineage>
</organism>
<dbReference type="EMBL" id="JAERUA010000013">
    <property type="protein sequence ID" value="KAI1891491.1"/>
    <property type="molecule type" value="Genomic_DNA"/>
</dbReference>